<accession>A0A7Z0MMY5</accession>
<dbReference type="EMBL" id="JACCHS010000010">
    <property type="protein sequence ID" value="NYT46528.1"/>
    <property type="molecule type" value="Genomic_DNA"/>
</dbReference>
<evidence type="ECO:0000313" key="2">
    <source>
        <dbReference type="Proteomes" id="UP000537890"/>
    </source>
</evidence>
<gene>
    <name evidence="1" type="ORF">H0A75_01305</name>
</gene>
<proteinExistence type="predicted"/>
<organism evidence="1 2">
    <name type="scientific">Candidatus Methanofishera endochildressiae</name>
    <dbReference type="NCBI Taxonomy" id="2738884"/>
    <lineage>
        <taxon>Bacteria</taxon>
        <taxon>Pseudomonadati</taxon>
        <taxon>Pseudomonadota</taxon>
        <taxon>Gammaproteobacteria</taxon>
        <taxon>Candidatus Methanofishera</taxon>
    </lineage>
</organism>
<reference evidence="1 2" key="1">
    <citation type="submission" date="2020-05" db="EMBL/GenBank/DDBJ databases">
        <title>Horizontal transmission and recombination maintain forever young bacterial symbiont genomes.</title>
        <authorList>
            <person name="Russell S.L."/>
            <person name="Pepper-Tunick E."/>
            <person name="Svedberg J."/>
            <person name="Byrne A."/>
            <person name="Ruelas Castillo J."/>
            <person name="Vollmers C."/>
            <person name="Beinart R.A."/>
            <person name="Corbett-Detig R."/>
        </authorList>
    </citation>
    <scope>NUCLEOTIDE SEQUENCE [LARGE SCALE GENOMIC DNA]</scope>
    <source>
        <strain evidence="1">4727-3</strain>
    </source>
</reference>
<sequence>MNKAINKLMKAGSKCMPCTNIASLKSSDTLTTKQIERLQHNISMRESASLN</sequence>
<protein>
    <submittedName>
        <fullName evidence="1">Uncharacterized protein</fullName>
    </submittedName>
</protein>
<name>A0A7Z0MMY5_9GAMM</name>
<dbReference type="AlphaFoldDB" id="A0A7Z0MMY5"/>
<evidence type="ECO:0000313" key="1">
    <source>
        <dbReference type="EMBL" id="NYT46528.1"/>
    </source>
</evidence>
<comment type="caution">
    <text evidence="1">The sequence shown here is derived from an EMBL/GenBank/DDBJ whole genome shotgun (WGS) entry which is preliminary data.</text>
</comment>
<dbReference type="Proteomes" id="UP000537890">
    <property type="component" value="Unassembled WGS sequence"/>
</dbReference>